<evidence type="ECO:0000313" key="5">
    <source>
        <dbReference type="EMBL" id="KAK2198072.1"/>
    </source>
</evidence>
<dbReference type="EMBL" id="JALLKP010000001">
    <property type="protein sequence ID" value="KAK2198072.1"/>
    <property type="molecule type" value="Genomic_DNA"/>
</dbReference>
<dbReference type="PANTHER" id="PTHR14205:SF15">
    <property type="entry name" value="EARP AND GARP COMPLEX-INTERACTING PROTEIN 1"/>
    <property type="match status" value="1"/>
</dbReference>
<feature type="domain" description="EIPR1-like beta-propeller" evidence="4">
    <location>
        <begin position="46"/>
        <end position="279"/>
    </location>
</feature>
<dbReference type="InterPro" id="IPR015943">
    <property type="entry name" value="WD40/YVTN_repeat-like_dom_sf"/>
</dbReference>
<evidence type="ECO:0000256" key="2">
    <source>
        <dbReference type="ARBA" id="ARBA00022574"/>
    </source>
</evidence>
<keyword evidence="6" id="KW-1185">Reference proteome</keyword>
<evidence type="ECO:0000313" key="6">
    <source>
        <dbReference type="Proteomes" id="UP001214638"/>
    </source>
</evidence>
<comment type="similarity">
    <text evidence="1">Belongs to the WD repeat EIPR1 family.</text>
</comment>
<comment type="caution">
    <text evidence="5">The sequence shown here is derived from an EMBL/GenBank/DDBJ whole genome shotgun (WGS) entry which is preliminary data.</text>
</comment>
<sequence>MQILDSQEGPVESECIAEYTALPNSNLIASLIDASTVALAVSSNLHAGINILGLDPSTRALELTSRIETSGPLESFVQIPNKEKHLLFLAATRSSDNKTKLEILGNTGATKTTSVETAHRNIKKILLDPHSDDKIRCCIVSSEYTCILHAAPDLEIHEPFRRVNQNNSNWLLYTCGRFDPHHSNLIALGIGNKFEICDLRQSDGPVVKNGPFETGSIFDLDYNTNVPNELLTVGEDQNISVWDLRSTLTPKHTFPTLHGHWVFSININPIYDQLILTSGFGGLLVHDMDEVLLNYKCKALNSTWIHDAWHFGACFFDAIRLYKIPTRLRPRIKI</sequence>
<dbReference type="InterPro" id="IPR040323">
    <property type="entry name" value="EIPR1"/>
</dbReference>
<dbReference type="PROSITE" id="PS00678">
    <property type="entry name" value="WD_REPEATS_1"/>
    <property type="match status" value="1"/>
</dbReference>
<keyword evidence="3" id="KW-0677">Repeat</keyword>
<accession>A0AAD9UQP1</accession>
<organism evidence="5 6">
    <name type="scientific">Babesia duncani</name>
    <dbReference type="NCBI Taxonomy" id="323732"/>
    <lineage>
        <taxon>Eukaryota</taxon>
        <taxon>Sar</taxon>
        <taxon>Alveolata</taxon>
        <taxon>Apicomplexa</taxon>
        <taxon>Aconoidasida</taxon>
        <taxon>Piroplasmida</taxon>
        <taxon>Babesiidae</taxon>
        <taxon>Babesia</taxon>
    </lineage>
</organism>
<evidence type="ECO:0000256" key="3">
    <source>
        <dbReference type="ARBA" id="ARBA00022737"/>
    </source>
</evidence>
<protein>
    <submittedName>
        <fullName evidence="5">Bifunctional WD40 repeat</fullName>
    </submittedName>
</protein>
<keyword evidence="2" id="KW-0853">WD repeat</keyword>
<dbReference type="GO" id="GO:0016567">
    <property type="term" value="P:protein ubiquitination"/>
    <property type="evidence" value="ECO:0007669"/>
    <property type="project" value="TreeGrafter"/>
</dbReference>
<dbReference type="AlphaFoldDB" id="A0AAD9UQP1"/>
<dbReference type="InterPro" id="IPR036322">
    <property type="entry name" value="WD40_repeat_dom_sf"/>
</dbReference>
<evidence type="ECO:0000256" key="1">
    <source>
        <dbReference type="ARBA" id="ARBA00005672"/>
    </source>
</evidence>
<dbReference type="InterPro" id="IPR019775">
    <property type="entry name" value="WD40_repeat_CS"/>
</dbReference>
<dbReference type="Gene3D" id="2.130.10.10">
    <property type="entry name" value="YVTN repeat-like/Quinoprotein amine dehydrogenase"/>
    <property type="match status" value="1"/>
</dbReference>
<dbReference type="SMART" id="SM00320">
    <property type="entry name" value="WD40"/>
    <property type="match status" value="2"/>
</dbReference>
<dbReference type="KEGG" id="bdw:94335375"/>
<dbReference type="PANTHER" id="PTHR14205">
    <property type="entry name" value="WD-REPEAT PROTEIN"/>
    <property type="match status" value="1"/>
</dbReference>
<dbReference type="Proteomes" id="UP001214638">
    <property type="component" value="Unassembled WGS sequence"/>
</dbReference>
<dbReference type="Pfam" id="PF23609">
    <property type="entry name" value="Beta-prop_EIPR1"/>
    <property type="match status" value="1"/>
</dbReference>
<name>A0AAD9UQP1_9APIC</name>
<dbReference type="RefSeq" id="XP_067804914.1">
    <property type="nucleotide sequence ID" value="XM_067946123.1"/>
</dbReference>
<dbReference type="InterPro" id="IPR001680">
    <property type="entry name" value="WD40_rpt"/>
</dbReference>
<reference evidence="5" key="1">
    <citation type="journal article" date="2023" name="Nat. Microbiol.">
        <title>Babesia duncani multi-omics identifies virulence factors and drug targets.</title>
        <authorList>
            <person name="Singh P."/>
            <person name="Lonardi S."/>
            <person name="Liang Q."/>
            <person name="Vydyam P."/>
            <person name="Khabirova E."/>
            <person name="Fang T."/>
            <person name="Gihaz S."/>
            <person name="Thekkiniath J."/>
            <person name="Munshi M."/>
            <person name="Abel S."/>
            <person name="Ciampossin L."/>
            <person name="Batugedara G."/>
            <person name="Gupta M."/>
            <person name="Lu X.M."/>
            <person name="Lenz T."/>
            <person name="Chakravarty S."/>
            <person name="Cornillot E."/>
            <person name="Hu Y."/>
            <person name="Ma W."/>
            <person name="Gonzalez L.M."/>
            <person name="Sanchez S."/>
            <person name="Estrada K."/>
            <person name="Sanchez-Flores A."/>
            <person name="Montero E."/>
            <person name="Harb O.S."/>
            <person name="Le Roch K.G."/>
            <person name="Mamoun C.B."/>
        </authorList>
    </citation>
    <scope>NUCLEOTIDE SEQUENCE</scope>
    <source>
        <strain evidence="5">WA1</strain>
    </source>
</reference>
<dbReference type="GeneID" id="94335375"/>
<dbReference type="SUPFAM" id="SSF50978">
    <property type="entry name" value="WD40 repeat-like"/>
    <property type="match status" value="1"/>
</dbReference>
<proteinExistence type="inferred from homology"/>
<evidence type="ECO:0000259" key="4">
    <source>
        <dbReference type="Pfam" id="PF23609"/>
    </source>
</evidence>
<dbReference type="InterPro" id="IPR059104">
    <property type="entry name" value="Beta-prop_EIPR1-like"/>
</dbReference>
<gene>
    <name evidence="5" type="ORF">BdWA1_001077</name>
</gene>